<accession>A0ABY9YKP4</accession>
<dbReference type="EMBL" id="CP115541">
    <property type="protein sequence ID" value="WNH50834.1"/>
    <property type="molecule type" value="Genomic_DNA"/>
</dbReference>
<evidence type="ECO:0000313" key="1">
    <source>
        <dbReference type="EMBL" id="WNH50834.1"/>
    </source>
</evidence>
<reference evidence="1 2" key="1">
    <citation type="submission" date="2022-12" db="EMBL/GenBank/DDBJ databases">
        <title>Two new species, Stenotrophomonas aracearum and Stenotrophomonas oahuensis, isolated from Anthurium (Araceae family) in Hawaii.</title>
        <authorList>
            <person name="Chunag S.C."/>
            <person name="Dobhal S."/>
            <person name="Alvarez A."/>
            <person name="Arif M."/>
        </authorList>
    </citation>
    <scope>NUCLEOTIDE SEQUENCE [LARGE SCALE GENOMIC DNA]</scope>
    <source>
        <strain evidence="1 2">A5586</strain>
    </source>
</reference>
<keyword evidence="2" id="KW-1185">Reference proteome</keyword>
<dbReference type="Proteomes" id="UP001302072">
    <property type="component" value="Chromosome"/>
</dbReference>
<organism evidence="1 2">
    <name type="scientific">Stenotrophomonas oahuensis</name>
    <dbReference type="NCBI Taxonomy" id="3003271"/>
    <lineage>
        <taxon>Bacteria</taxon>
        <taxon>Pseudomonadati</taxon>
        <taxon>Pseudomonadota</taxon>
        <taxon>Gammaproteobacteria</taxon>
        <taxon>Lysobacterales</taxon>
        <taxon>Lysobacteraceae</taxon>
        <taxon>Stenotrophomonas</taxon>
    </lineage>
</organism>
<evidence type="ECO:0000313" key="2">
    <source>
        <dbReference type="Proteomes" id="UP001302072"/>
    </source>
</evidence>
<name>A0ABY9YKP4_9GAMM</name>
<dbReference type="RefSeq" id="WP_311190135.1">
    <property type="nucleotide sequence ID" value="NZ_CP115541.1"/>
</dbReference>
<protein>
    <submittedName>
        <fullName evidence="1">Uncharacterized protein</fullName>
    </submittedName>
</protein>
<gene>
    <name evidence="1" type="ORF">PDM29_10535</name>
</gene>
<sequence>MPAFPSLSALSLESQNPYLNLAAPAPTLQLHVTGGDAPRNLEPRCISNREANLGSRAIRVGAAAITSDATLELHLAAVRDGTDFALISLENDFPPGSYEFETLGAAARRAAADAVRLDALSCPQAALKFHIPPATDDYNMLMLIAAKEVGRKQVIDGKNVLTVKRELGIDSDSEAHNVLRRAKGERPR</sequence>
<proteinExistence type="predicted"/>